<dbReference type="InterPro" id="IPR030890">
    <property type="entry name" value="LP_HExxH_w_TonB"/>
</dbReference>
<dbReference type="EMBL" id="JADIMG010000049">
    <property type="protein sequence ID" value="MBO8459640.1"/>
    <property type="molecule type" value="Genomic_DNA"/>
</dbReference>
<keyword evidence="1" id="KW-0732">Signal</keyword>
<comment type="caution">
    <text evidence="2">The sequence shown here is derived from an EMBL/GenBank/DDBJ whole genome shotgun (WGS) entry which is preliminary data.</text>
</comment>
<proteinExistence type="predicted"/>
<dbReference type="Gene3D" id="3.40.390.70">
    <property type="match status" value="1"/>
</dbReference>
<dbReference type="NCBIfam" id="TIGR04549">
    <property type="entry name" value="LP_HExxH_w_tonB"/>
    <property type="match status" value="1"/>
</dbReference>
<protein>
    <submittedName>
        <fullName evidence="2">Zinc-binding metallopeptidase</fullName>
    </submittedName>
</protein>
<dbReference type="Proteomes" id="UP000823641">
    <property type="component" value="Unassembled WGS sequence"/>
</dbReference>
<evidence type="ECO:0000256" key="1">
    <source>
        <dbReference type="SAM" id="SignalP"/>
    </source>
</evidence>
<reference evidence="2" key="1">
    <citation type="submission" date="2020-10" db="EMBL/GenBank/DDBJ databases">
        <authorList>
            <person name="Gilroy R."/>
        </authorList>
    </citation>
    <scope>NUCLEOTIDE SEQUENCE</scope>
    <source>
        <strain evidence="2">G3-3990</strain>
    </source>
</reference>
<dbReference type="SUPFAM" id="SSF55486">
    <property type="entry name" value="Metalloproteases ('zincins'), catalytic domain"/>
    <property type="match status" value="1"/>
</dbReference>
<reference evidence="2" key="2">
    <citation type="journal article" date="2021" name="PeerJ">
        <title>Extensive microbial diversity within the chicken gut microbiome revealed by metagenomics and culture.</title>
        <authorList>
            <person name="Gilroy R."/>
            <person name="Ravi A."/>
            <person name="Getino M."/>
            <person name="Pursley I."/>
            <person name="Horton D.L."/>
            <person name="Alikhan N.F."/>
            <person name="Baker D."/>
            <person name="Gharbi K."/>
            <person name="Hall N."/>
            <person name="Watson M."/>
            <person name="Adriaenssens E.M."/>
            <person name="Foster-Nyarko E."/>
            <person name="Jarju S."/>
            <person name="Secka A."/>
            <person name="Antonio M."/>
            <person name="Oren A."/>
            <person name="Chaudhuri R.R."/>
            <person name="La Ragione R."/>
            <person name="Hildebrand F."/>
            <person name="Pallen M.J."/>
        </authorList>
    </citation>
    <scope>NUCLEOTIDE SEQUENCE</scope>
    <source>
        <strain evidence="2">G3-3990</strain>
    </source>
</reference>
<evidence type="ECO:0000313" key="3">
    <source>
        <dbReference type="Proteomes" id="UP000823641"/>
    </source>
</evidence>
<sequence>MKKHVILMACLAFVMTACQEEKLAPSGMFDTDVPVYDETLATKDFDKYLYENYVETYNLEFLYRMKDVGSNTQYNLVPARYDQSIRLAVLTKYLWFDVYGKVVGPDFLKQNGPRIIYLVGSPAYNPDQGTETLGTAEGGIKVTLYKVNEMQPTNIAHLNQYYFHTMHHEFAHILHQKISYPKEFNTISASKYSPTGWQNRTDEEAQKMGFVTNYASSEGREDFVEVISNYITETQEDWDKMLETAETGQVSATETGKDIILRKFDIAKSWLETAWNIDLEALRQEVQTRQAEIEGITKYEELMEEAGFGEYTYDK</sequence>
<dbReference type="AlphaFoldDB" id="A0A9D9HTG8"/>
<gene>
    <name evidence="2" type="ORF">IAA73_04820</name>
</gene>
<evidence type="ECO:0000313" key="2">
    <source>
        <dbReference type="EMBL" id="MBO8459640.1"/>
    </source>
</evidence>
<accession>A0A9D9HTG8</accession>
<dbReference type="Pfam" id="PF15890">
    <property type="entry name" value="Peptidase_Mx1"/>
    <property type="match status" value="1"/>
</dbReference>
<feature type="signal peptide" evidence="1">
    <location>
        <begin position="1"/>
        <end position="19"/>
    </location>
</feature>
<name>A0A9D9HTG8_9BACT</name>
<feature type="chain" id="PRO_5039161233" evidence="1">
    <location>
        <begin position="20"/>
        <end position="315"/>
    </location>
</feature>
<organism evidence="2 3">
    <name type="scientific">Candidatus Gallipaludibacter merdavium</name>
    <dbReference type="NCBI Taxonomy" id="2840839"/>
    <lineage>
        <taxon>Bacteria</taxon>
        <taxon>Pseudomonadati</taxon>
        <taxon>Bacteroidota</taxon>
        <taxon>Bacteroidia</taxon>
        <taxon>Bacteroidales</taxon>
        <taxon>Candidatus Gallipaludibacter</taxon>
    </lineage>
</organism>
<dbReference type="PROSITE" id="PS51257">
    <property type="entry name" value="PROKAR_LIPOPROTEIN"/>
    <property type="match status" value="1"/>
</dbReference>